<dbReference type="PANTHER" id="PTHR46580:SF4">
    <property type="entry name" value="ATP_GTP-BINDING PROTEIN"/>
    <property type="match status" value="1"/>
</dbReference>
<evidence type="ECO:0000313" key="3">
    <source>
        <dbReference type="EMBL" id="QEI08658.1"/>
    </source>
</evidence>
<proteinExistence type="predicted"/>
<evidence type="ECO:0000259" key="2">
    <source>
        <dbReference type="Pfam" id="PF13946"/>
    </source>
</evidence>
<dbReference type="InterPro" id="IPR025282">
    <property type="entry name" value="DUF4214"/>
</dbReference>
<dbReference type="KEGG" id="pacr:FXN63_24535"/>
<evidence type="ECO:0000313" key="4">
    <source>
        <dbReference type="Proteomes" id="UP000325161"/>
    </source>
</evidence>
<accession>A0A5C0B1R9</accession>
<keyword evidence="4" id="KW-1185">Reference proteome</keyword>
<keyword evidence="1" id="KW-0732">Signal</keyword>
<name>A0A5C0B1R9_9BURK</name>
<dbReference type="InterPro" id="IPR028994">
    <property type="entry name" value="Integrin_alpha_N"/>
</dbReference>
<feature type="domain" description="DUF4214" evidence="2">
    <location>
        <begin position="537"/>
        <end position="606"/>
    </location>
</feature>
<dbReference type="Proteomes" id="UP000325161">
    <property type="component" value="Chromosome"/>
</dbReference>
<dbReference type="Pfam" id="PF13946">
    <property type="entry name" value="DUF4214"/>
    <property type="match status" value="1"/>
</dbReference>
<dbReference type="AlphaFoldDB" id="A0A5C0B1R9"/>
<dbReference type="OrthoDB" id="480426at2"/>
<sequence>MNQFIRSNFIPSIARGYVDSISVGDFNGDGKADFLIGRIDIENPSAPASNLQAFIGDGRGGFTDVSNTLLQGDTTTNYVARTVVGDFNGDGIDDVFLIESGTDVEPYAGAQNKLFLSDAASGKLVNATSALPQKILFSHGASAGDTTGTGKLDILVNALMFGGNELWLNNGKGQFTTAGTSIMPRLTYLAPWDPAQTVAQTFTMSEFIDVNNDGFADMVLGGWYSSGGFTTSQVLLNDGKGNFTGSLPINLPGSGVQKETVVSIDAIDLNGDDLPDLVMSITNSDEGANYYQKAYLQLLVNDGNGRFRDETQLRLPQSTAVSESGGWYKHVSVVDFNHDGYQDIVAFTSGNTPVSVWLGDASGRFNDKIELPGGPRSGDVADVDNSGMYDLITRSQDYTGIDVWTNNLVNQHIYKAGFGGGELVGSAGNDTFIATHRGNHVFVGNGGRDTLKLAGTSASYAITKIADGFTVKGQTVDVTARGIDRIVFDETNGIAFDESAAKVFRLYTAAFDRTADKEGTGFWLAAMDNGVSLINIASSFIGSPEFEGMYGANSSNEHFVSLLYKHVLHRELDQAGSDFWVNGLDNGVSRARILTEFSESIENVAQVETIIATGVQYQV</sequence>
<dbReference type="Gene3D" id="2.130.10.130">
    <property type="entry name" value="Integrin alpha, N-terminal"/>
    <property type="match status" value="3"/>
</dbReference>
<dbReference type="RefSeq" id="WP_148818129.1">
    <property type="nucleotide sequence ID" value="NZ_CP043046.1"/>
</dbReference>
<gene>
    <name evidence="3" type="ORF">FXN63_24535</name>
</gene>
<dbReference type="InterPro" id="IPR038255">
    <property type="entry name" value="PBS_linker_sf"/>
</dbReference>
<organism evidence="3 4">
    <name type="scientific">Pigmentiphaga aceris</name>
    <dbReference type="NCBI Taxonomy" id="1940612"/>
    <lineage>
        <taxon>Bacteria</taxon>
        <taxon>Pseudomonadati</taxon>
        <taxon>Pseudomonadota</taxon>
        <taxon>Betaproteobacteria</taxon>
        <taxon>Burkholderiales</taxon>
        <taxon>Alcaligenaceae</taxon>
        <taxon>Pigmentiphaga</taxon>
    </lineage>
</organism>
<dbReference type="InterPro" id="IPR013517">
    <property type="entry name" value="FG-GAP"/>
</dbReference>
<reference evidence="3 4" key="1">
    <citation type="submission" date="2019-08" db="EMBL/GenBank/DDBJ databases">
        <title>Amphibian skin-associated Pigmentiphaga: genome sequence and occurrence across geography and hosts.</title>
        <authorList>
            <person name="Bletz M.C."/>
            <person name="Bunk B."/>
            <person name="Sproeer C."/>
            <person name="Biwer P."/>
            <person name="Reiter S."/>
            <person name="Rabemananjara F.C.E."/>
            <person name="Schulz S."/>
            <person name="Overmann J."/>
            <person name="Vences M."/>
        </authorList>
    </citation>
    <scope>NUCLEOTIDE SEQUENCE [LARGE SCALE GENOMIC DNA]</scope>
    <source>
        <strain evidence="3 4">Mada1488</strain>
    </source>
</reference>
<dbReference type="Gene3D" id="1.10.3130.20">
    <property type="entry name" value="Phycobilisome linker domain"/>
    <property type="match status" value="1"/>
</dbReference>
<dbReference type="Pfam" id="PF13517">
    <property type="entry name" value="FG-GAP_3"/>
    <property type="match status" value="3"/>
</dbReference>
<dbReference type="EMBL" id="CP043046">
    <property type="protein sequence ID" value="QEI08658.1"/>
    <property type="molecule type" value="Genomic_DNA"/>
</dbReference>
<protein>
    <submittedName>
        <fullName evidence="3">DUF4214 domain-containing protein</fullName>
    </submittedName>
</protein>
<evidence type="ECO:0000256" key="1">
    <source>
        <dbReference type="ARBA" id="ARBA00022729"/>
    </source>
</evidence>
<dbReference type="SUPFAM" id="SSF69318">
    <property type="entry name" value="Integrin alpha N-terminal domain"/>
    <property type="match status" value="2"/>
</dbReference>
<dbReference type="PANTHER" id="PTHR46580">
    <property type="entry name" value="SENSOR KINASE-RELATED"/>
    <property type="match status" value="1"/>
</dbReference>